<dbReference type="InterPro" id="IPR029058">
    <property type="entry name" value="AB_hydrolase_fold"/>
</dbReference>
<comment type="caution">
    <text evidence="2">The sequence shown here is derived from an EMBL/GenBank/DDBJ whole genome shotgun (WGS) entry which is preliminary data.</text>
</comment>
<protein>
    <submittedName>
        <fullName evidence="2">Thioesterase</fullName>
    </submittedName>
</protein>
<dbReference type="Pfam" id="PF12697">
    <property type="entry name" value="Abhydrolase_6"/>
    <property type="match status" value="1"/>
</dbReference>
<evidence type="ECO:0000259" key="1">
    <source>
        <dbReference type="Pfam" id="PF12697"/>
    </source>
</evidence>
<dbReference type="InterPro" id="IPR000073">
    <property type="entry name" value="AB_hydrolase_1"/>
</dbReference>
<reference evidence="2 3" key="1">
    <citation type="submission" date="2016-01" db="EMBL/GenBank/DDBJ databases">
        <title>The new phylogeny of the genus Mycobacterium.</title>
        <authorList>
            <person name="Tarcisio F."/>
            <person name="Conor M."/>
            <person name="Antonella G."/>
            <person name="Elisabetta G."/>
            <person name="Giulia F.S."/>
            <person name="Sara T."/>
            <person name="Anna F."/>
            <person name="Clotilde B."/>
            <person name="Roberto B."/>
            <person name="Veronica D.S."/>
            <person name="Fabio R."/>
            <person name="Monica P."/>
            <person name="Olivier J."/>
            <person name="Enrico T."/>
            <person name="Nicola S."/>
        </authorList>
    </citation>
    <scope>NUCLEOTIDE SEQUENCE [LARGE SCALE GENOMIC DNA]</scope>
    <source>
        <strain evidence="2 3">DSM 45394</strain>
    </source>
</reference>
<name>A0A1X1YS86_9MYCO</name>
<sequence>MSPPVRPRMVSADGVPMSALVADVADPHAVVVALHGGGTTSMYFDCPGQAELSLLRTGAALGYTVIALDRPGYGSSALYPEATTDPGQRVRLAYLAVDRILGERPRGAGLFILGHSNGCELALRMAADDRGAELLGLELAGTGLRYQDAARRALSTAGPGQRPVGLRELLWEPASLYPDAVLRGITHASPGSQYEAEMVADWPRRDFPSLAGRVRVPVRFTFAEHEKIWQSDPDAQRDIRDIFTATPSFTSNNQPGAGHNLSLGFSAAEYHSSALSFVGECAASAVAARDSEVS</sequence>
<dbReference type="Proteomes" id="UP000193866">
    <property type="component" value="Unassembled WGS sequence"/>
</dbReference>
<evidence type="ECO:0000313" key="2">
    <source>
        <dbReference type="EMBL" id="ORW13944.1"/>
    </source>
</evidence>
<proteinExistence type="predicted"/>
<dbReference type="AlphaFoldDB" id="A0A1X1YS86"/>
<dbReference type="EMBL" id="LQPG01000007">
    <property type="protein sequence ID" value="ORW13944.1"/>
    <property type="molecule type" value="Genomic_DNA"/>
</dbReference>
<accession>A0A1X1YS86</accession>
<dbReference type="STRING" id="1108812.AWC16_04085"/>
<dbReference type="SUPFAM" id="SSF53474">
    <property type="entry name" value="alpha/beta-Hydrolases"/>
    <property type="match status" value="1"/>
</dbReference>
<organism evidence="2 3">
    <name type="scientific">Mycolicibacter longobardus</name>
    <dbReference type="NCBI Taxonomy" id="1108812"/>
    <lineage>
        <taxon>Bacteria</taxon>
        <taxon>Bacillati</taxon>
        <taxon>Actinomycetota</taxon>
        <taxon>Actinomycetes</taxon>
        <taxon>Mycobacteriales</taxon>
        <taxon>Mycobacteriaceae</taxon>
        <taxon>Mycolicibacter</taxon>
    </lineage>
</organism>
<dbReference type="Gene3D" id="3.40.50.1820">
    <property type="entry name" value="alpha/beta hydrolase"/>
    <property type="match status" value="1"/>
</dbReference>
<keyword evidence="3" id="KW-1185">Reference proteome</keyword>
<dbReference type="GO" id="GO:0003824">
    <property type="term" value="F:catalytic activity"/>
    <property type="evidence" value="ECO:0007669"/>
    <property type="project" value="UniProtKB-ARBA"/>
</dbReference>
<gene>
    <name evidence="2" type="ORF">AWC16_04085</name>
</gene>
<feature type="domain" description="AB hydrolase-1" evidence="1">
    <location>
        <begin position="31"/>
        <end position="262"/>
    </location>
</feature>
<evidence type="ECO:0000313" key="3">
    <source>
        <dbReference type="Proteomes" id="UP000193866"/>
    </source>
</evidence>